<evidence type="ECO:0000256" key="2">
    <source>
        <dbReference type="ARBA" id="ARBA00009665"/>
    </source>
</evidence>
<dbReference type="PANTHER" id="PTHR10783:SF127">
    <property type="entry name" value="LD30826P-RELATED"/>
    <property type="match status" value="1"/>
</dbReference>
<evidence type="ECO:0000256" key="5">
    <source>
        <dbReference type="ARBA" id="ARBA00023136"/>
    </source>
</evidence>
<evidence type="ECO:0000256" key="3">
    <source>
        <dbReference type="ARBA" id="ARBA00022692"/>
    </source>
</evidence>
<dbReference type="GO" id="GO:0000822">
    <property type="term" value="F:inositol hexakisphosphate binding"/>
    <property type="evidence" value="ECO:0007669"/>
    <property type="project" value="TreeGrafter"/>
</dbReference>
<comment type="subcellular location">
    <subcellularLocation>
        <location evidence="1">Membrane</location>
        <topology evidence="1">Multi-pass membrane protein</topology>
    </subcellularLocation>
</comment>
<dbReference type="GO" id="GO:0005886">
    <property type="term" value="C:plasma membrane"/>
    <property type="evidence" value="ECO:0007669"/>
    <property type="project" value="TreeGrafter"/>
</dbReference>
<dbReference type="PROSITE" id="PS51382">
    <property type="entry name" value="SPX"/>
    <property type="match status" value="1"/>
</dbReference>
<evidence type="ECO:0000313" key="10">
    <source>
        <dbReference type="RefSeq" id="XP_028028080.1"/>
    </source>
</evidence>
<feature type="transmembrane region" description="Helical" evidence="6">
    <location>
        <begin position="262"/>
        <end position="280"/>
    </location>
</feature>
<keyword evidence="10" id="KW-0675">Receptor</keyword>
<dbReference type="AlphaFoldDB" id="A0A6J2JEW5"/>
<dbReference type="GeneID" id="114241458"/>
<evidence type="ECO:0000259" key="8">
    <source>
        <dbReference type="PROSITE" id="PS51382"/>
    </source>
</evidence>
<dbReference type="Pfam" id="PF03124">
    <property type="entry name" value="EXS"/>
    <property type="match status" value="1"/>
</dbReference>
<sequence>MKFAEHLSAHITPEWRKQYINYEEMKAMLYTAVEEAPSAENVEPEVLSRHFANFDETFFHYCDQELKKINTFYSEKLAEATRKFATLQSELKTNFDTIKTKGGGDKKSAVPRRKVQELKLAFSEFYLSLILLQNYQNLNYTGFRKILKKHDKLLNVSNGAQWRAEHVETSQFYTNKDIDRLISDTEATVTNELEGGDRQKAMKKLRVPPLGEQQSPWTTFKVGLFSGSFIVLIISVVLSALFHEGGSSDIKTAIRLYRGPFLLVEFIFLIGINVYGWRSSGVNHVLIFELDPRNHLSEQHLMELAAIFGVVWALSILSFIYSASLSIPPFVNPLALVVIMLAFLMNPFKVFRHEARFWFLRICGRILAAPFLPVLFADFWLADQWNSFTAAFVDFHYLISFYVAGGDWFKVNNEFEAAQWFVLSRAVVSVVPAWTRFWQCLRRYRDSREAFPHLVNAGKYSTTFFVVLFATLKTLNNHKYPDSSFDNPFLYAWFACQLVSSVYTYTWDVKMDWGLFSCGPSAENKFLREEIVYSPGSYYFAIVEDFVLRFIWTVSFVLTENKYVGSETMTSILAPLEVFRRFIWNFFRLENEHLNNCGKFRAVRDISVAPLDSSDQADIIRMMDHPDGVINRLTKKKNAKKTKEIDRRPLLKKESIQDLQLELDLSSKMM</sequence>
<dbReference type="KEGG" id="bman:114241458"/>
<dbReference type="RefSeq" id="XP_028028080.1">
    <property type="nucleotide sequence ID" value="XM_028172279.1"/>
</dbReference>
<evidence type="ECO:0000256" key="6">
    <source>
        <dbReference type="SAM" id="Phobius"/>
    </source>
</evidence>
<protein>
    <submittedName>
        <fullName evidence="10">Xenotropic and polytropic retrovirus receptor 1</fullName>
    </submittedName>
</protein>
<keyword evidence="9" id="KW-1185">Reference proteome</keyword>
<dbReference type="PROSITE" id="PS51380">
    <property type="entry name" value="EXS"/>
    <property type="match status" value="1"/>
</dbReference>
<keyword evidence="3 6" id="KW-0812">Transmembrane</keyword>
<name>A0A6J2JEW5_BOMMA</name>
<dbReference type="InterPro" id="IPR004342">
    <property type="entry name" value="EXS_C"/>
</dbReference>
<dbReference type="GO" id="GO:0016036">
    <property type="term" value="P:cellular response to phosphate starvation"/>
    <property type="evidence" value="ECO:0007669"/>
    <property type="project" value="TreeGrafter"/>
</dbReference>
<gene>
    <name evidence="10" type="primary">LOC114241458</name>
</gene>
<dbReference type="Proteomes" id="UP000504629">
    <property type="component" value="Unplaced"/>
</dbReference>
<keyword evidence="5 6" id="KW-0472">Membrane</keyword>
<feature type="transmembrane region" description="Helical" evidence="6">
    <location>
        <begin position="358"/>
        <end position="381"/>
    </location>
</feature>
<proteinExistence type="inferred from homology"/>
<feature type="domain" description="EXS" evidence="7">
    <location>
        <begin position="416"/>
        <end position="621"/>
    </location>
</feature>
<feature type="transmembrane region" description="Helical" evidence="6">
    <location>
        <begin position="301"/>
        <end position="321"/>
    </location>
</feature>
<dbReference type="Pfam" id="PF03105">
    <property type="entry name" value="SPX"/>
    <property type="match status" value="3"/>
</dbReference>
<feature type="transmembrane region" description="Helical" evidence="6">
    <location>
        <begin position="327"/>
        <end position="346"/>
    </location>
</feature>
<dbReference type="InterPro" id="IPR004331">
    <property type="entry name" value="SPX_dom"/>
</dbReference>
<evidence type="ECO:0000313" key="9">
    <source>
        <dbReference type="Proteomes" id="UP000504629"/>
    </source>
</evidence>
<comment type="similarity">
    <text evidence="2">Belongs to the SYG1 (TC 2.A.94) family.</text>
</comment>
<dbReference type="CDD" id="cd14477">
    <property type="entry name" value="SPX_XPR1_like"/>
    <property type="match status" value="1"/>
</dbReference>
<feature type="transmembrane region" description="Helical" evidence="6">
    <location>
        <begin position="222"/>
        <end position="242"/>
    </location>
</feature>
<dbReference type="GO" id="GO:0005794">
    <property type="term" value="C:Golgi apparatus"/>
    <property type="evidence" value="ECO:0007669"/>
    <property type="project" value="TreeGrafter"/>
</dbReference>
<organism evidence="9 10">
    <name type="scientific">Bombyx mandarina</name>
    <name type="common">Wild silk moth</name>
    <name type="synonym">Wild silkworm</name>
    <dbReference type="NCBI Taxonomy" id="7092"/>
    <lineage>
        <taxon>Eukaryota</taxon>
        <taxon>Metazoa</taxon>
        <taxon>Ecdysozoa</taxon>
        <taxon>Arthropoda</taxon>
        <taxon>Hexapoda</taxon>
        <taxon>Insecta</taxon>
        <taxon>Pterygota</taxon>
        <taxon>Neoptera</taxon>
        <taxon>Endopterygota</taxon>
        <taxon>Lepidoptera</taxon>
        <taxon>Glossata</taxon>
        <taxon>Ditrysia</taxon>
        <taxon>Bombycoidea</taxon>
        <taxon>Bombycidae</taxon>
        <taxon>Bombycinae</taxon>
        <taxon>Bombyx</taxon>
    </lineage>
</organism>
<feature type="domain" description="SPX" evidence="8">
    <location>
        <begin position="1"/>
        <end position="164"/>
    </location>
</feature>
<keyword evidence="4 6" id="KW-1133">Transmembrane helix</keyword>
<evidence type="ECO:0000256" key="1">
    <source>
        <dbReference type="ARBA" id="ARBA00004141"/>
    </source>
</evidence>
<dbReference type="OrthoDB" id="9970435at2759"/>
<dbReference type="PANTHER" id="PTHR10783">
    <property type="entry name" value="XENOTROPIC AND POLYTROPIC RETROVIRUS RECEPTOR 1-RELATED"/>
    <property type="match status" value="1"/>
</dbReference>
<dbReference type="GO" id="GO:0006817">
    <property type="term" value="P:phosphate ion transport"/>
    <property type="evidence" value="ECO:0007669"/>
    <property type="project" value="TreeGrafter"/>
</dbReference>
<evidence type="ECO:0000259" key="7">
    <source>
        <dbReference type="PROSITE" id="PS51380"/>
    </source>
</evidence>
<reference evidence="10" key="1">
    <citation type="submission" date="2025-08" db="UniProtKB">
        <authorList>
            <consortium name="RefSeq"/>
        </authorList>
    </citation>
    <scope>IDENTIFICATION</scope>
    <source>
        <tissue evidence="10">Silk gland</tissue>
    </source>
</reference>
<evidence type="ECO:0000256" key="4">
    <source>
        <dbReference type="ARBA" id="ARBA00022989"/>
    </source>
</evidence>
<accession>A0A6J2JEW5</accession>